<accession>A0ABQ0TZW6</accession>
<keyword evidence="4" id="KW-1185">Reference proteome</keyword>
<protein>
    <submittedName>
        <fullName evidence="3">Uncharacterized protein</fullName>
    </submittedName>
</protein>
<sequence>MWRMITGLLPGRVWAFLAAVALVVIVGGWLWLDRVRLAAERDAAQTELAMMIDKRDSWRDRAHQAEADRDDARQRRREAEAAVAALQDELAADATDYWQLRERIRQAPAEDDGPVAPVLRQALEDLP</sequence>
<name>A0ABQ0TZW6_9GAMM</name>
<feature type="transmembrane region" description="Helical" evidence="2">
    <location>
        <begin position="12"/>
        <end position="32"/>
    </location>
</feature>
<gene>
    <name evidence="3" type="ORF">HHA04nite_01240</name>
</gene>
<evidence type="ECO:0000256" key="1">
    <source>
        <dbReference type="SAM" id="Coils"/>
    </source>
</evidence>
<dbReference type="EMBL" id="BJUS01000001">
    <property type="protein sequence ID" value="GEK71580.1"/>
    <property type="molecule type" value="Genomic_DNA"/>
</dbReference>
<feature type="coiled-coil region" evidence="1">
    <location>
        <begin position="55"/>
        <end position="89"/>
    </location>
</feature>
<organism evidence="3 4">
    <name type="scientific">Halomonas halophila</name>
    <dbReference type="NCBI Taxonomy" id="29573"/>
    <lineage>
        <taxon>Bacteria</taxon>
        <taxon>Pseudomonadati</taxon>
        <taxon>Pseudomonadota</taxon>
        <taxon>Gammaproteobacteria</taxon>
        <taxon>Oceanospirillales</taxon>
        <taxon>Halomonadaceae</taxon>
        <taxon>Halomonas</taxon>
    </lineage>
</organism>
<evidence type="ECO:0000313" key="3">
    <source>
        <dbReference type="EMBL" id="GEK71580.1"/>
    </source>
</evidence>
<evidence type="ECO:0000313" key="4">
    <source>
        <dbReference type="Proteomes" id="UP000321121"/>
    </source>
</evidence>
<keyword evidence="2" id="KW-0472">Membrane</keyword>
<reference evidence="3 4" key="1">
    <citation type="submission" date="2019-07" db="EMBL/GenBank/DDBJ databases">
        <title>Whole genome shotgun sequence of Halomonas halophila NBRC 102604.</title>
        <authorList>
            <person name="Hosoyama A."/>
            <person name="Uohara A."/>
            <person name="Ohji S."/>
            <person name="Ichikawa N."/>
        </authorList>
    </citation>
    <scope>NUCLEOTIDE SEQUENCE [LARGE SCALE GENOMIC DNA]</scope>
    <source>
        <strain evidence="3 4">NBRC 102604</strain>
    </source>
</reference>
<dbReference type="RefSeq" id="WP_146907259.1">
    <property type="nucleotide sequence ID" value="NZ_BJUS01000001.1"/>
</dbReference>
<comment type="caution">
    <text evidence="3">The sequence shown here is derived from an EMBL/GenBank/DDBJ whole genome shotgun (WGS) entry which is preliminary data.</text>
</comment>
<keyword evidence="2" id="KW-1133">Transmembrane helix</keyword>
<dbReference type="Proteomes" id="UP000321121">
    <property type="component" value="Unassembled WGS sequence"/>
</dbReference>
<evidence type="ECO:0000256" key="2">
    <source>
        <dbReference type="SAM" id="Phobius"/>
    </source>
</evidence>
<keyword evidence="1" id="KW-0175">Coiled coil</keyword>
<proteinExistence type="predicted"/>
<keyword evidence="2" id="KW-0812">Transmembrane</keyword>